<reference evidence="2 3" key="1">
    <citation type="submission" date="2020-09" db="EMBL/GenBank/DDBJ databases">
        <title>Parvimonas S3374 sp. nov.</title>
        <authorList>
            <person name="Buhl M."/>
        </authorList>
    </citation>
    <scope>NUCLEOTIDE SEQUENCE [LARGE SCALE GENOMIC DNA]</scope>
    <source>
        <strain evidence="2 3">S3374</strain>
    </source>
</reference>
<feature type="transmembrane region" description="Helical" evidence="1">
    <location>
        <begin position="193"/>
        <end position="210"/>
    </location>
</feature>
<protein>
    <recommendedName>
        <fullName evidence="4">Conjugal transfer protein TrbL</fullName>
    </recommendedName>
</protein>
<keyword evidence="1" id="KW-0472">Membrane</keyword>
<feature type="transmembrane region" description="Helical" evidence="1">
    <location>
        <begin position="20"/>
        <end position="39"/>
    </location>
</feature>
<feature type="transmembrane region" description="Helical" evidence="1">
    <location>
        <begin position="102"/>
        <end position="126"/>
    </location>
</feature>
<keyword evidence="1" id="KW-1133">Transmembrane helix</keyword>
<keyword evidence="3" id="KW-1185">Reference proteome</keyword>
<dbReference type="InterPro" id="IPR045798">
    <property type="entry name" value="TrbL_Firmicutes"/>
</dbReference>
<dbReference type="EMBL" id="JACVDA010000031">
    <property type="protein sequence ID" value="MBK1469215.1"/>
    <property type="molecule type" value="Genomic_DNA"/>
</dbReference>
<keyword evidence="1" id="KW-0812">Transmembrane</keyword>
<dbReference type="Pfam" id="PF19478">
    <property type="entry name" value="TrbL_2"/>
    <property type="match status" value="1"/>
</dbReference>
<evidence type="ECO:0008006" key="4">
    <source>
        <dbReference type="Google" id="ProtNLM"/>
    </source>
</evidence>
<proteinExistence type="predicted"/>
<sequence length="298" mass="34092">MGWFVEALDKWVTSFLVEITAKLLSMLAYIMNAITGSAIDSLKLMPKEWNEELYTLVKNVHGNVIVPLAVLVLAFLMTKELIDSFLEHNNMKTMQDEYLFKWLFRIIIALFFISKSFEIINGILILSKIFINNTHLKQENIDFAIKNIAEWKKQVANNLSTGTAFILMLGTTICSVLSITKLIKILIAVFKRMFDMLFLLCFGAIPMSLITSSKYESQTWNFLRKVFAVCLQVAIFLLLIKMLNVVWNSFILTDFTKAEITYQGIILSLLKMVAYISCISLAFDKVEDISEQFLGIRG</sequence>
<evidence type="ECO:0000256" key="1">
    <source>
        <dbReference type="SAM" id="Phobius"/>
    </source>
</evidence>
<dbReference type="RefSeq" id="WP_201276033.1">
    <property type="nucleotide sequence ID" value="NZ_JACVDA010000031.1"/>
</dbReference>
<accession>A0ABS1CC79</accession>
<name>A0ABS1CC79_9FIRM</name>
<feature type="transmembrane region" description="Helical" evidence="1">
    <location>
        <begin position="162"/>
        <end position="187"/>
    </location>
</feature>
<evidence type="ECO:0000313" key="3">
    <source>
        <dbReference type="Proteomes" id="UP000823123"/>
    </source>
</evidence>
<comment type="caution">
    <text evidence="2">The sequence shown here is derived from an EMBL/GenBank/DDBJ whole genome shotgun (WGS) entry which is preliminary data.</text>
</comment>
<feature type="transmembrane region" description="Helical" evidence="1">
    <location>
        <begin position="60"/>
        <end position="82"/>
    </location>
</feature>
<feature type="transmembrane region" description="Helical" evidence="1">
    <location>
        <begin position="260"/>
        <end position="283"/>
    </location>
</feature>
<organism evidence="2 3">
    <name type="scientific">Parvimonas parva</name>
    <dbReference type="NCBI Taxonomy" id="2769485"/>
    <lineage>
        <taxon>Bacteria</taxon>
        <taxon>Bacillati</taxon>
        <taxon>Bacillota</taxon>
        <taxon>Tissierellia</taxon>
        <taxon>Tissierellales</taxon>
        <taxon>Peptoniphilaceae</taxon>
        <taxon>Parvimonas</taxon>
    </lineage>
</organism>
<evidence type="ECO:0000313" key="2">
    <source>
        <dbReference type="EMBL" id="MBK1469215.1"/>
    </source>
</evidence>
<dbReference type="Proteomes" id="UP000823123">
    <property type="component" value="Unassembled WGS sequence"/>
</dbReference>
<gene>
    <name evidence="2" type="ORF">IBJ83_07940</name>
</gene>
<feature type="transmembrane region" description="Helical" evidence="1">
    <location>
        <begin position="222"/>
        <end position="240"/>
    </location>
</feature>